<dbReference type="AlphaFoldDB" id="A0A2U2CIQ2"/>
<comment type="caution">
    <text evidence="1">The sequence shown here is derived from an EMBL/GenBank/DDBJ whole genome shotgun (WGS) entry which is preliminary data.</text>
</comment>
<reference evidence="1 2" key="1">
    <citation type="submission" date="2018-05" db="EMBL/GenBank/DDBJ databases">
        <title>Pararhodobacter marina sp. nov., isolated from deep-sea water of the Indian Ocean.</title>
        <authorList>
            <person name="Lai Q.Sr."/>
            <person name="Liu X."/>
            <person name="Shao Z."/>
        </authorList>
    </citation>
    <scope>NUCLEOTIDE SEQUENCE [LARGE SCALE GENOMIC DNA]</scope>
    <source>
        <strain evidence="1 2">CIC4N-9</strain>
    </source>
</reference>
<evidence type="ECO:0008006" key="3">
    <source>
        <dbReference type="Google" id="ProtNLM"/>
    </source>
</evidence>
<evidence type="ECO:0000313" key="1">
    <source>
        <dbReference type="EMBL" id="PWE31777.1"/>
    </source>
</evidence>
<dbReference type="Gene3D" id="3.30.450.20">
    <property type="entry name" value="PAS domain"/>
    <property type="match status" value="1"/>
</dbReference>
<dbReference type="OrthoDB" id="9797304at2"/>
<sequence length="521" mass="56540">MAASLTFALVLTGTSALTVVAILLFAAALRGPRRSEIQALGPGGDAAFLLDSGTLVDVNPRGAALLDSLRHADEGSAEDWPRLSRFLMAEFADFQARLDDLPVTQHARLAGQSDAGLELALDWVAGAIRIVVIDPRAEDASVVLDRLSYRALHDELTLLRDVTEHAPLLLWREDGGARVTWANAAYLRCLTDADPGGALRWPMPALFNTTGEPGGAPCRATPRGLRDRWFDISRVGHESGTLNFAVSADAAHRAERAKHDFVQTLTKTFATLPIGLAVFDRSRRLQMFNPALTDLTGLEPEFLLSKPGIEGFLNRMRDKHVLPEPRDYRSWAKRLLDIEMSAPTGGFEETWSLASGQTFRVTASPHPDGALAFLIEDITSETHLTRNVRAEMETSQSVLNQLDEAIAVFAPNGELVLTNAAFSELWTLDGEETLTAVTLNEALDNWREAGDDPGLWDRIAALARVNRAEATTIRGPMQLADGETLQVDARRTSTGAIMIRFAPGAGAHPESNAAQGFRASA</sequence>
<dbReference type="InterPro" id="IPR035965">
    <property type="entry name" value="PAS-like_dom_sf"/>
</dbReference>
<organism evidence="1 2">
    <name type="scientific">Pararhodobacter marinus</name>
    <dbReference type="NCBI Taxonomy" id="2184063"/>
    <lineage>
        <taxon>Bacteria</taxon>
        <taxon>Pseudomonadati</taxon>
        <taxon>Pseudomonadota</taxon>
        <taxon>Alphaproteobacteria</taxon>
        <taxon>Rhodobacterales</taxon>
        <taxon>Paracoccaceae</taxon>
        <taxon>Pararhodobacter</taxon>
    </lineage>
</organism>
<protein>
    <recommendedName>
        <fullName evidence="3">Diguanylate cyclase</fullName>
    </recommendedName>
</protein>
<dbReference type="Pfam" id="PF12860">
    <property type="entry name" value="PAS_7"/>
    <property type="match status" value="1"/>
</dbReference>
<dbReference type="GeneID" id="94363629"/>
<evidence type="ECO:0000313" key="2">
    <source>
        <dbReference type="Proteomes" id="UP000244940"/>
    </source>
</evidence>
<gene>
    <name evidence="1" type="ORF">C4N9_01885</name>
</gene>
<dbReference type="EMBL" id="QEYD01000001">
    <property type="protein sequence ID" value="PWE31777.1"/>
    <property type="molecule type" value="Genomic_DNA"/>
</dbReference>
<dbReference type="RefSeq" id="WP_109531578.1">
    <property type="nucleotide sequence ID" value="NZ_QEYD01000001.1"/>
</dbReference>
<dbReference type="SUPFAM" id="SSF55785">
    <property type="entry name" value="PYP-like sensor domain (PAS domain)"/>
    <property type="match status" value="2"/>
</dbReference>
<accession>A0A2U2CIQ2</accession>
<proteinExistence type="predicted"/>
<dbReference type="Proteomes" id="UP000244940">
    <property type="component" value="Unassembled WGS sequence"/>
</dbReference>
<name>A0A2U2CIQ2_9RHOB</name>
<keyword evidence="2" id="KW-1185">Reference proteome</keyword>